<dbReference type="Pfam" id="PF00139">
    <property type="entry name" value="Lectin_legB"/>
    <property type="match status" value="1"/>
</dbReference>
<dbReference type="InterPro" id="IPR000719">
    <property type="entry name" value="Prot_kinase_dom"/>
</dbReference>
<keyword evidence="15 20" id="KW-0472">Membrane</keyword>
<evidence type="ECO:0000259" key="21">
    <source>
        <dbReference type="PROSITE" id="PS50011"/>
    </source>
</evidence>
<protein>
    <recommendedName>
        <fullName evidence="5">non-specific serine/threonine protein kinase</fullName>
        <ecNumber evidence="5">2.7.11.1</ecNumber>
    </recommendedName>
</protein>
<dbReference type="EMBL" id="RXIC02000019">
    <property type="protein sequence ID" value="KAB1225886.1"/>
    <property type="molecule type" value="Genomic_DNA"/>
</dbReference>
<keyword evidence="8 20" id="KW-0812">Transmembrane</keyword>
<evidence type="ECO:0000256" key="20">
    <source>
        <dbReference type="SAM" id="Phobius"/>
    </source>
</evidence>
<keyword evidence="7" id="KW-0808">Transferase</keyword>
<gene>
    <name evidence="22" type="ORF">CJ030_MR1G004098</name>
</gene>
<dbReference type="Gene3D" id="3.30.200.20">
    <property type="entry name" value="Phosphorylase Kinase, domain 1"/>
    <property type="match status" value="1"/>
</dbReference>
<feature type="transmembrane region" description="Helical" evidence="20">
    <location>
        <begin position="96"/>
        <end position="119"/>
    </location>
</feature>
<dbReference type="SUPFAM" id="SSF49899">
    <property type="entry name" value="Concanavalin A-like lectins/glucanases"/>
    <property type="match status" value="1"/>
</dbReference>
<feature type="binding site" evidence="18">
    <location>
        <position position="182"/>
    </location>
    <ligand>
        <name>ATP</name>
        <dbReference type="ChEBI" id="CHEBI:30616"/>
    </ligand>
</feature>
<evidence type="ECO:0000313" key="23">
    <source>
        <dbReference type="Proteomes" id="UP000516437"/>
    </source>
</evidence>
<dbReference type="InterPro" id="IPR001220">
    <property type="entry name" value="Legume_lectin_dom"/>
</dbReference>
<dbReference type="InterPro" id="IPR008271">
    <property type="entry name" value="Ser/Thr_kinase_AS"/>
</dbReference>
<comment type="similarity">
    <text evidence="3">In the N-terminal section; belongs to the leguminous lectin family.</text>
</comment>
<dbReference type="AlphaFoldDB" id="A0A6A1WMX1"/>
<evidence type="ECO:0000256" key="12">
    <source>
        <dbReference type="ARBA" id="ARBA00022777"/>
    </source>
</evidence>
<name>A0A6A1WMX1_9ROSI</name>
<evidence type="ECO:0000313" key="22">
    <source>
        <dbReference type="EMBL" id="KAB1225886.1"/>
    </source>
</evidence>
<keyword evidence="17" id="KW-0325">Glycoprotein</keyword>
<keyword evidence="9" id="KW-0732">Signal</keyword>
<evidence type="ECO:0000256" key="4">
    <source>
        <dbReference type="ARBA" id="ARBA00010217"/>
    </source>
</evidence>
<sequence length="306" mass="34737">MQLWIDYDEAEKLVNVTLAPARMSKPNRPLLSTPTDLSQIILGSMYVGFTSATGTLVSYHYILGWSFNRSGQAQSFDVSSLPRLPLRMERKEKPGVMTIISLIAAAVVLVTITGAAYILRRKKNEEIREDWEREYGPHRFSYKNLYKATKGFKDEQLLGAGGFGKVYRGVISSSNLQIAVKKVSHDSKQGMKEFVAEIISLGRLRHRNLVQLLGYCRRRGELLLVYDYMPNGSLDKFSYSNGRPSLDWLTRFRIIRGVASGLLYLHEEWEQVVLHRDIKASNVLLDAEFNGRLGDFGLARLCDHDT</sequence>
<dbReference type="PROSITE" id="PS00108">
    <property type="entry name" value="PROTEIN_KINASE_ST"/>
    <property type="match status" value="1"/>
</dbReference>
<evidence type="ECO:0000256" key="9">
    <source>
        <dbReference type="ARBA" id="ARBA00022729"/>
    </source>
</evidence>
<evidence type="ECO:0000256" key="15">
    <source>
        <dbReference type="ARBA" id="ARBA00023136"/>
    </source>
</evidence>
<dbReference type="OrthoDB" id="543442at2759"/>
<dbReference type="FunFam" id="3.30.200.20:FF:000112">
    <property type="entry name" value="Lectin-domain containing receptor kinase A4.3"/>
    <property type="match status" value="1"/>
</dbReference>
<evidence type="ECO:0000256" key="17">
    <source>
        <dbReference type="ARBA" id="ARBA00023180"/>
    </source>
</evidence>
<dbReference type="PROSITE" id="PS50011">
    <property type="entry name" value="PROTEIN_KINASE_DOM"/>
    <property type="match status" value="1"/>
</dbReference>
<dbReference type="Pfam" id="PF07714">
    <property type="entry name" value="PK_Tyr_Ser-Thr"/>
    <property type="match status" value="1"/>
</dbReference>
<evidence type="ECO:0000256" key="19">
    <source>
        <dbReference type="RuleBase" id="RU000304"/>
    </source>
</evidence>
<dbReference type="InterPro" id="IPR013320">
    <property type="entry name" value="ConA-like_dom_sf"/>
</dbReference>
<dbReference type="GO" id="GO:0051707">
    <property type="term" value="P:response to other organism"/>
    <property type="evidence" value="ECO:0007669"/>
    <property type="project" value="UniProtKB-ARBA"/>
</dbReference>
<reference evidence="22 23" key="1">
    <citation type="journal article" date="2019" name="Plant Biotechnol. J.">
        <title>The red bayberry genome and genetic basis of sex determination.</title>
        <authorList>
            <person name="Jia H.M."/>
            <person name="Jia H.J."/>
            <person name="Cai Q.L."/>
            <person name="Wang Y."/>
            <person name="Zhao H.B."/>
            <person name="Yang W.F."/>
            <person name="Wang G.Y."/>
            <person name="Li Y.H."/>
            <person name="Zhan D.L."/>
            <person name="Shen Y.T."/>
            <person name="Niu Q.F."/>
            <person name="Chang L."/>
            <person name="Qiu J."/>
            <person name="Zhao L."/>
            <person name="Xie H.B."/>
            <person name="Fu W.Y."/>
            <person name="Jin J."/>
            <person name="Li X.W."/>
            <person name="Jiao Y."/>
            <person name="Zhou C.C."/>
            <person name="Tu T."/>
            <person name="Chai C.Y."/>
            <person name="Gao J.L."/>
            <person name="Fan L.J."/>
            <person name="van de Weg E."/>
            <person name="Wang J.Y."/>
            <person name="Gao Z.S."/>
        </authorList>
    </citation>
    <scope>NUCLEOTIDE SEQUENCE [LARGE SCALE GENOMIC DNA]</scope>
    <source>
        <tissue evidence="22">Leaves</tissue>
    </source>
</reference>
<evidence type="ECO:0000256" key="14">
    <source>
        <dbReference type="ARBA" id="ARBA00022989"/>
    </source>
</evidence>
<evidence type="ECO:0000256" key="6">
    <source>
        <dbReference type="ARBA" id="ARBA00022527"/>
    </source>
</evidence>
<evidence type="ECO:0000256" key="7">
    <source>
        <dbReference type="ARBA" id="ARBA00022679"/>
    </source>
</evidence>
<keyword evidence="23" id="KW-1185">Reference proteome</keyword>
<dbReference type="InterPro" id="IPR050528">
    <property type="entry name" value="L-type_Lectin-RKs"/>
</dbReference>
<evidence type="ECO:0000256" key="8">
    <source>
        <dbReference type="ARBA" id="ARBA00022692"/>
    </source>
</evidence>
<keyword evidence="10 22" id="KW-0430">Lectin</keyword>
<evidence type="ECO:0000256" key="13">
    <source>
        <dbReference type="ARBA" id="ARBA00022840"/>
    </source>
</evidence>
<feature type="domain" description="Protein kinase" evidence="21">
    <location>
        <begin position="152"/>
        <end position="306"/>
    </location>
</feature>
<evidence type="ECO:0000256" key="11">
    <source>
        <dbReference type="ARBA" id="ARBA00022741"/>
    </source>
</evidence>
<dbReference type="GO" id="GO:0004674">
    <property type="term" value="F:protein serine/threonine kinase activity"/>
    <property type="evidence" value="ECO:0007669"/>
    <property type="project" value="UniProtKB-KW"/>
</dbReference>
<comment type="similarity">
    <text evidence="19">Belongs to the protein kinase superfamily.</text>
</comment>
<dbReference type="SMART" id="SM00220">
    <property type="entry name" value="S_TKc"/>
    <property type="match status" value="1"/>
</dbReference>
<dbReference type="PROSITE" id="PS00107">
    <property type="entry name" value="PROTEIN_KINASE_ATP"/>
    <property type="match status" value="1"/>
</dbReference>
<dbReference type="GO" id="GO:0006952">
    <property type="term" value="P:defense response"/>
    <property type="evidence" value="ECO:0007669"/>
    <property type="project" value="UniProtKB-ARBA"/>
</dbReference>
<evidence type="ECO:0000256" key="1">
    <source>
        <dbReference type="ARBA" id="ARBA00004479"/>
    </source>
</evidence>
<dbReference type="Gene3D" id="2.60.120.200">
    <property type="match status" value="1"/>
</dbReference>
<accession>A0A6A1WMX1</accession>
<evidence type="ECO:0000256" key="16">
    <source>
        <dbReference type="ARBA" id="ARBA00023170"/>
    </source>
</evidence>
<dbReference type="FunFam" id="1.10.510.10:FF:001731">
    <property type="match status" value="1"/>
</dbReference>
<dbReference type="GO" id="GO:0016020">
    <property type="term" value="C:membrane"/>
    <property type="evidence" value="ECO:0007669"/>
    <property type="project" value="UniProtKB-SubCell"/>
</dbReference>
<evidence type="ECO:0000256" key="3">
    <source>
        <dbReference type="ARBA" id="ARBA00008536"/>
    </source>
</evidence>
<dbReference type="GO" id="GO:0005524">
    <property type="term" value="F:ATP binding"/>
    <property type="evidence" value="ECO:0007669"/>
    <property type="project" value="UniProtKB-UniRule"/>
</dbReference>
<dbReference type="PANTHER" id="PTHR27007">
    <property type="match status" value="1"/>
</dbReference>
<evidence type="ECO:0000256" key="10">
    <source>
        <dbReference type="ARBA" id="ARBA00022734"/>
    </source>
</evidence>
<organism evidence="22 23">
    <name type="scientific">Morella rubra</name>
    <name type="common">Chinese bayberry</name>
    <dbReference type="NCBI Taxonomy" id="262757"/>
    <lineage>
        <taxon>Eukaryota</taxon>
        <taxon>Viridiplantae</taxon>
        <taxon>Streptophyta</taxon>
        <taxon>Embryophyta</taxon>
        <taxon>Tracheophyta</taxon>
        <taxon>Spermatophyta</taxon>
        <taxon>Magnoliopsida</taxon>
        <taxon>eudicotyledons</taxon>
        <taxon>Gunneridae</taxon>
        <taxon>Pentapetalae</taxon>
        <taxon>rosids</taxon>
        <taxon>fabids</taxon>
        <taxon>Fagales</taxon>
        <taxon>Myricaceae</taxon>
        <taxon>Morella</taxon>
    </lineage>
</organism>
<dbReference type="InterPro" id="IPR017441">
    <property type="entry name" value="Protein_kinase_ATP_BS"/>
</dbReference>
<dbReference type="EC" id="2.7.11.1" evidence="5"/>
<dbReference type="Gene3D" id="1.10.510.10">
    <property type="entry name" value="Transferase(Phosphotransferase) domain 1"/>
    <property type="match status" value="1"/>
</dbReference>
<feature type="transmembrane region" description="Helical" evidence="20">
    <location>
        <begin position="40"/>
        <end position="62"/>
    </location>
</feature>
<evidence type="ECO:0000256" key="2">
    <source>
        <dbReference type="ARBA" id="ARBA00007606"/>
    </source>
</evidence>
<dbReference type="InterPro" id="IPR011009">
    <property type="entry name" value="Kinase-like_dom_sf"/>
</dbReference>
<dbReference type="GO" id="GO:0030246">
    <property type="term" value="F:carbohydrate binding"/>
    <property type="evidence" value="ECO:0007669"/>
    <property type="project" value="UniProtKB-KW"/>
</dbReference>
<keyword evidence="14 20" id="KW-1133">Transmembrane helix</keyword>
<keyword evidence="11 18" id="KW-0547">Nucleotide-binding</keyword>
<comment type="similarity">
    <text evidence="4">In the C-terminal section; belongs to the protein kinase superfamily. Ser/Thr protein kinase family.</text>
</comment>
<dbReference type="Proteomes" id="UP000516437">
    <property type="component" value="Chromosome 1"/>
</dbReference>
<comment type="caution">
    <text evidence="22">The sequence shown here is derived from an EMBL/GenBank/DDBJ whole genome shotgun (WGS) entry which is preliminary data.</text>
</comment>
<evidence type="ECO:0000256" key="18">
    <source>
        <dbReference type="PROSITE-ProRule" id="PRU10141"/>
    </source>
</evidence>
<keyword evidence="12 22" id="KW-0418">Kinase</keyword>
<proteinExistence type="inferred from homology"/>
<keyword evidence="13 18" id="KW-0067">ATP-binding</keyword>
<comment type="similarity">
    <text evidence="2">Belongs to the leguminous lectin family.</text>
</comment>
<dbReference type="SUPFAM" id="SSF56112">
    <property type="entry name" value="Protein kinase-like (PK-like)"/>
    <property type="match status" value="1"/>
</dbReference>
<keyword evidence="6 19" id="KW-0723">Serine/threonine-protein kinase</keyword>
<comment type="subcellular location">
    <subcellularLocation>
        <location evidence="1">Membrane</location>
        <topology evidence="1">Single-pass type I membrane protein</topology>
    </subcellularLocation>
</comment>
<keyword evidence="16 22" id="KW-0675">Receptor</keyword>
<dbReference type="InterPro" id="IPR001245">
    <property type="entry name" value="Ser-Thr/Tyr_kinase_cat_dom"/>
</dbReference>
<evidence type="ECO:0000256" key="5">
    <source>
        <dbReference type="ARBA" id="ARBA00012513"/>
    </source>
</evidence>